<dbReference type="InterPro" id="IPR053146">
    <property type="entry name" value="QDO-like"/>
</dbReference>
<dbReference type="PANTHER" id="PTHR36440:SF1">
    <property type="entry name" value="PUTATIVE (AFU_ORTHOLOGUE AFUA_8G07350)-RELATED"/>
    <property type="match status" value="1"/>
</dbReference>
<evidence type="ECO:0000259" key="1">
    <source>
        <dbReference type="Pfam" id="PF07883"/>
    </source>
</evidence>
<sequence>MSLILAPGEGERLRAPSGHYVVKQSGGALSVVEYHMPPGALGAAPHVHHGHEEGFWVLSGEITFDLADGPRTLARGGMVHVPRGVAHGFRNAGDTPASCLFLLSPAGYENYFRDVHRALENGEDLTPDRLAELRARYDTVSA</sequence>
<dbReference type="AlphaFoldDB" id="A0A3A4AZZ6"/>
<evidence type="ECO:0000313" key="3">
    <source>
        <dbReference type="Proteomes" id="UP000265768"/>
    </source>
</evidence>
<evidence type="ECO:0000313" key="2">
    <source>
        <dbReference type="EMBL" id="RJL34159.1"/>
    </source>
</evidence>
<gene>
    <name evidence="2" type="ORF">D5H75_06680</name>
</gene>
<keyword evidence="3" id="KW-1185">Reference proteome</keyword>
<dbReference type="InterPro" id="IPR011051">
    <property type="entry name" value="RmlC_Cupin_sf"/>
</dbReference>
<accession>A0A3A4AZZ6</accession>
<dbReference type="Gene3D" id="2.60.120.10">
    <property type="entry name" value="Jelly Rolls"/>
    <property type="match status" value="1"/>
</dbReference>
<dbReference type="EMBL" id="QZEY01000002">
    <property type="protein sequence ID" value="RJL34159.1"/>
    <property type="molecule type" value="Genomic_DNA"/>
</dbReference>
<dbReference type="Pfam" id="PF07883">
    <property type="entry name" value="Cupin_2"/>
    <property type="match status" value="1"/>
</dbReference>
<dbReference type="RefSeq" id="WP_119925460.1">
    <property type="nucleotide sequence ID" value="NZ_QZEY01000002.1"/>
</dbReference>
<dbReference type="InterPro" id="IPR014710">
    <property type="entry name" value="RmlC-like_jellyroll"/>
</dbReference>
<dbReference type="InterPro" id="IPR013096">
    <property type="entry name" value="Cupin_2"/>
</dbReference>
<dbReference type="SUPFAM" id="SSF51182">
    <property type="entry name" value="RmlC-like cupins"/>
    <property type="match status" value="1"/>
</dbReference>
<dbReference type="OrthoDB" id="9090296at2"/>
<dbReference type="PANTHER" id="PTHR36440">
    <property type="entry name" value="PUTATIVE (AFU_ORTHOLOGUE AFUA_8G07350)-RELATED"/>
    <property type="match status" value="1"/>
</dbReference>
<reference evidence="2 3" key="1">
    <citation type="submission" date="2018-09" db="EMBL/GenBank/DDBJ databases">
        <title>YIM 75507 draft genome.</title>
        <authorList>
            <person name="Tang S."/>
            <person name="Feng Y."/>
        </authorList>
    </citation>
    <scope>NUCLEOTIDE SEQUENCE [LARGE SCALE GENOMIC DNA]</scope>
    <source>
        <strain evidence="2 3">YIM 75507</strain>
    </source>
</reference>
<feature type="domain" description="Cupin type-2" evidence="1">
    <location>
        <begin position="34"/>
        <end position="101"/>
    </location>
</feature>
<proteinExistence type="predicted"/>
<name>A0A3A4AZZ6_9ACTN</name>
<organism evidence="2 3">
    <name type="scientific">Bailinhaonella thermotolerans</name>
    <dbReference type="NCBI Taxonomy" id="1070861"/>
    <lineage>
        <taxon>Bacteria</taxon>
        <taxon>Bacillati</taxon>
        <taxon>Actinomycetota</taxon>
        <taxon>Actinomycetes</taxon>
        <taxon>Streptosporangiales</taxon>
        <taxon>Streptosporangiaceae</taxon>
        <taxon>Bailinhaonella</taxon>
    </lineage>
</organism>
<dbReference type="Proteomes" id="UP000265768">
    <property type="component" value="Unassembled WGS sequence"/>
</dbReference>
<comment type="caution">
    <text evidence="2">The sequence shown here is derived from an EMBL/GenBank/DDBJ whole genome shotgun (WGS) entry which is preliminary data.</text>
</comment>
<protein>
    <submittedName>
        <fullName evidence="2">Cupin domain-containing protein</fullName>
    </submittedName>
</protein>